<dbReference type="Pfam" id="PF12587">
    <property type="entry name" value="DUF3761"/>
    <property type="match status" value="1"/>
</dbReference>
<keyword evidence="16" id="KW-1185">Reference proteome</keyword>
<dbReference type="InterPro" id="IPR047127">
    <property type="entry name" value="MutT-like"/>
</dbReference>
<evidence type="ECO:0000256" key="10">
    <source>
        <dbReference type="ARBA" id="ARBA00035861"/>
    </source>
</evidence>
<keyword evidence="9" id="KW-0234">DNA repair</keyword>
<evidence type="ECO:0000256" key="13">
    <source>
        <dbReference type="SAM" id="SignalP"/>
    </source>
</evidence>
<keyword evidence="8" id="KW-0460">Magnesium</keyword>
<evidence type="ECO:0000256" key="9">
    <source>
        <dbReference type="ARBA" id="ARBA00023204"/>
    </source>
</evidence>
<comment type="catalytic activity">
    <reaction evidence="10">
        <text>8-oxo-dGTP + H2O = 8-oxo-dGMP + diphosphate + H(+)</text>
        <dbReference type="Rhea" id="RHEA:31575"/>
        <dbReference type="ChEBI" id="CHEBI:15377"/>
        <dbReference type="ChEBI" id="CHEBI:15378"/>
        <dbReference type="ChEBI" id="CHEBI:33019"/>
        <dbReference type="ChEBI" id="CHEBI:63224"/>
        <dbReference type="ChEBI" id="CHEBI:77896"/>
        <dbReference type="EC" id="3.6.1.55"/>
    </reaction>
</comment>
<proteinExistence type="inferred from homology"/>
<dbReference type="OrthoDB" id="9804442at2"/>
<feature type="domain" description="Nudix hydrolase" evidence="14">
    <location>
        <begin position="121"/>
        <end position="249"/>
    </location>
</feature>
<keyword evidence="6" id="KW-0227">DNA damage</keyword>
<dbReference type="InterPro" id="IPR022236">
    <property type="entry name" value="DUF3761"/>
</dbReference>
<dbReference type="GO" id="GO:0035539">
    <property type="term" value="F:8-oxo-7,8-dihydrodeoxyguanosine triphosphate pyrophosphatase activity"/>
    <property type="evidence" value="ECO:0007669"/>
    <property type="project" value="UniProtKB-EC"/>
</dbReference>
<evidence type="ECO:0000256" key="3">
    <source>
        <dbReference type="ARBA" id="ARBA00022457"/>
    </source>
</evidence>
<comment type="similarity">
    <text evidence="2 12">Belongs to the Nudix hydrolase family.</text>
</comment>
<sequence precursor="true">MFRWVIGAAVVAAAAMIGAATPGMPAASTSLSCPAGTYQGSSGDCVPGPDNSDSNVTAVCRDGSHSHSEHRRGTCSGHGGVAQWCPCTFTSQHGYWTQAAGISSTSGAVVRRDGIPSLAMPHQIVVAGAIISGSTVLVAQRLRPPELAGRWELPGGKVAHGETERVALARELAEELGLNVNDITVGDRLGADIPLSGGTILRAYRVCLLGGEPYPRDHLALRWVTADQLDDVDWVPADRGWLHDLARVL</sequence>
<evidence type="ECO:0000256" key="2">
    <source>
        <dbReference type="ARBA" id="ARBA00005582"/>
    </source>
</evidence>
<reference evidence="16" key="1">
    <citation type="submission" date="2018-02" db="EMBL/GenBank/DDBJ databases">
        <authorList>
            <person name="Seth-Smith MB H."/>
            <person name="Seth-Smith H."/>
        </authorList>
    </citation>
    <scope>NUCLEOTIDE SEQUENCE [LARGE SCALE GENOMIC DNA]</scope>
</reference>
<evidence type="ECO:0000259" key="14">
    <source>
        <dbReference type="PROSITE" id="PS51462"/>
    </source>
</evidence>
<dbReference type="InterPro" id="IPR000086">
    <property type="entry name" value="NUDIX_hydrolase_dom"/>
</dbReference>
<dbReference type="GO" id="GO:0046872">
    <property type="term" value="F:metal ion binding"/>
    <property type="evidence" value="ECO:0007669"/>
    <property type="project" value="UniProtKB-KW"/>
</dbReference>
<dbReference type="GO" id="GO:0044716">
    <property type="term" value="F:8-oxo-GDP phosphatase activity"/>
    <property type="evidence" value="ECO:0007669"/>
    <property type="project" value="TreeGrafter"/>
</dbReference>
<evidence type="ECO:0000313" key="15">
    <source>
        <dbReference type="EMBL" id="VDM90148.1"/>
    </source>
</evidence>
<organism evidence="15 16">
    <name type="scientific">Mycobacterium basiliense</name>
    <dbReference type="NCBI Taxonomy" id="2094119"/>
    <lineage>
        <taxon>Bacteria</taxon>
        <taxon>Bacillati</taxon>
        <taxon>Actinomycetota</taxon>
        <taxon>Actinomycetes</taxon>
        <taxon>Mycobacteriales</taxon>
        <taxon>Mycobacteriaceae</taxon>
        <taxon>Mycobacterium</taxon>
    </lineage>
</organism>
<evidence type="ECO:0000256" key="7">
    <source>
        <dbReference type="ARBA" id="ARBA00022801"/>
    </source>
</evidence>
<dbReference type="PROSITE" id="PS00893">
    <property type="entry name" value="NUDIX_BOX"/>
    <property type="match status" value="1"/>
</dbReference>
<dbReference type="PANTHER" id="PTHR47707">
    <property type="entry name" value="8-OXO-DGTP DIPHOSPHATASE"/>
    <property type="match status" value="1"/>
</dbReference>
<dbReference type="PROSITE" id="PS51257">
    <property type="entry name" value="PROKAR_LIPOPROTEIN"/>
    <property type="match status" value="1"/>
</dbReference>
<dbReference type="SUPFAM" id="SSF55811">
    <property type="entry name" value="Nudix"/>
    <property type="match status" value="1"/>
</dbReference>
<comment type="cofactor">
    <cofactor evidence="1">
        <name>Mg(2+)</name>
        <dbReference type="ChEBI" id="CHEBI:18420"/>
    </cofactor>
</comment>
<dbReference type="AlphaFoldDB" id="A0A447GI67"/>
<dbReference type="Pfam" id="PF00293">
    <property type="entry name" value="NUDIX"/>
    <property type="match status" value="1"/>
</dbReference>
<dbReference type="CDD" id="cd03425">
    <property type="entry name" value="NUDIX_MutT_NudA_like"/>
    <property type="match status" value="1"/>
</dbReference>
<dbReference type="Proteomes" id="UP000269998">
    <property type="component" value="Chromosome"/>
</dbReference>
<evidence type="ECO:0000256" key="1">
    <source>
        <dbReference type="ARBA" id="ARBA00001946"/>
    </source>
</evidence>
<dbReference type="InterPro" id="IPR020084">
    <property type="entry name" value="NUDIX_hydrolase_CS"/>
</dbReference>
<feature type="chain" id="PRO_5038992802" description="8-oxo-dGTP diphosphatase" evidence="13">
    <location>
        <begin position="20"/>
        <end position="249"/>
    </location>
</feature>
<evidence type="ECO:0000256" key="4">
    <source>
        <dbReference type="ARBA" id="ARBA00022705"/>
    </source>
</evidence>
<dbReference type="PANTHER" id="PTHR47707:SF1">
    <property type="entry name" value="NUDIX HYDROLASE FAMILY PROTEIN"/>
    <property type="match status" value="1"/>
</dbReference>
<dbReference type="KEGG" id="mbai:MB901379_03741"/>
<dbReference type="InterPro" id="IPR020476">
    <property type="entry name" value="Nudix_hydrolase"/>
</dbReference>
<dbReference type="PRINTS" id="PR00502">
    <property type="entry name" value="NUDIXFAMILY"/>
</dbReference>
<dbReference type="InterPro" id="IPR015797">
    <property type="entry name" value="NUDIX_hydrolase-like_dom_sf"/>
</dbReference>
<gene>
    <name evidence="15" type="primary">nudG</name>
    <name evidence="15" type="ORF">MB901379_03741</name>
</gene>
<dbReference type="PROSITE" id="PS51462">
    <property type="entry name" value="NUDIX"/>
    <property type="match status" value="1"/>
</dbReference>
<dbReference type="GO" id="GO:0006260">
    <property type="term" value="P:DNA replication"/>
    <property type="evidence" value="ECO:0007669"/>
    <property type="project" value="UniProtKB-KW"/>
</dbReference>
<evidence type="ECO:0000256" key="6">
    <source>
        <dbReference type="ARBA" id="ARBA00022763"/>
    </source>
</evidence>
<protein>
    <recommendedName>
        <fullName evidence="11">8-oxo-dGTP diphosphatase</fullName>
        <ecNumber evidence="11">3.6.1.55</ecNumber>
    </recommendedName>
</protein>
<name>A0A447GI67_9MYCO</name>
<evidence type="ECO:0000256" key="8">
    <source>
        <dbReference type="ARBA" id="ARBA00022842"/>
    </source>
</evidence>
<evidence type="ECO:0000256" key="12">
    <source>
        <dbReference type="RuleBase" id="RU003476"/>
    </source>
</evidence>
<dbReference type="EMBL" id="LR130759">
    <property type="protein sequence ID" value="VDM90148.1"/>
    <property type="molecule type" value="Genomic_DNA"/>
</dbReference>
<dbReference type="EC" id="3.6.1.55" evidence="11"/>
<accession>A0A447GI67</accession>
<keyword evidence="5" id="KW-0479">Metal-binding</keyword>
<evidence type="ECO:0000313" key="16">
    <source>
        <dbReference type="Proteomes" id="UP000269998"/>
    </source>
</evidence>
<keyword evidence="7 12" id="KW-0378">Hydrolase</keyword>
<keyword evidence="3" id="KW-0515">Mutator protein</keyword>
<evidence type="ECO:0000256" key="5">
    <source>
        <dbReference type="ARBA" id="ARBA00022723"/>
    </source>
</evidence>
<dbReference type="GO" id="GO:0044715">
    <property type="term" value="F:8-oxo-dGDP phosphatase activity"/>
    <property type="evidence" value="ECO:0007669"/>
    <property type="project" value="TreeGrafter"/>
</dbReference>
<keyword evidence="4" id="KW-0235">DNA replication</keyword>
<feature type="signal peptide" evidence="13">
    <location>
        <begin position="1"/>
        <end position="19"/>
    </location>
</feature>
<dbReference type="GO" id="GO:0006281">
    <property type="term" value="P:DNA repair"/>
    <property type="evidence" value="ECO:0007669"/>
    <property type="project" value="UniProtKB-KW"/>
</dbReference>
<dbReference type="Gene3D" id="3.90.79.10">
    <property type="entry name" value="Nucleoside Triphosphate Pyrophosphohydrolase"/>
    <property type="match status" value="1"/>
</dbReference>
<dbReference type="GO" id="GO:0008413">
    <property type="term" value="F:8-oxo-7,8-dihydroguanosine triphosphate pyrophosphatase activity"/>
    <property type="evidence" value="ECO:0007669"/>
    <property type="project" value="TreeGrafter"/>
</dbReference>
<evidence type="ECO:0000256" key="11">
    <source>
        <dbReference type="ARBA" id="ARBA00038905"/>
    </source>
</evidence>
<keyword evidence="13" id="KW-0732">Signal</keyword>